<dbReference type="CDD" id="cd22268">
    <property type="entry name" value="DPBB_RlpA-like"/>
    <property type="match status" value="1"/>
</dbReference>
<keyword evidence="4" id="KW-1003">Cell membrane</keyword>
<dbReference type="Pfam" id="PF05036">
    <property type="entry name" value="SPOR"/>
    <property type="match status" value="1"/>
</dbReference>
<evidence type="ECO:0000256" key="2">
    <source>
        <dbReference type="ARBA" id="ARBA00023239"/>
    </source>
</evidence>
<dbReference type="InterPro" id="IPR007730">
    <property type="entry name" value="SPOR-like_dom"/>
</dbReference>
<gene>
    <name evidence="4" type="primary">rlpA</name>
    <name evidence="8" type="ORF">KDX31_16920</name>
</gene>
<proteinExistence type="inferred from homology"/>
<dbReference type="EC" id="4.2.2.-" evidence="4"/>
<dbReference type="NCBIfam" id="TIGR00413">
    <property type="entry name" value="rlpA"/>
    <property type="match status" value="1"/>
</dbReference>
<dbReference type="InterPro" id="IPR036680">
    <property type="entry name" value="SPOR-like_sf"/>
</dbReference>
<dbReference type="EMBL" id="CP073344">
    <property type="protein sequence ID" value="UTW02990.1"/>
    <property type="molecule type" value="Genomic_DNA"/>
</dbReference>
<organism evidence="8 9">
    <name type="scientific">Amphritea atlantica</name>
    <dbReference type="NCBI Taxonomy" id="355243"/>
    <lineage>
        <taxon>Bacteria</taxon>
        <taxon>Pseudomonadati</taxon>
        <taxon>Pseudomonadota</taxon>
        <taxon>Gammaproteobacteria</taxon>
        <taxon>Oceanospirillales</taxon>
        <taxon>Oceanospirillaceae</taxon>
        <taxon>Amphritea</taxon>
    </lineage>
</organism>
<name>A0ABY5GV63_9GAMM</name>
<dbReference type="PANTHER" id="PTHR34183">
    <property type="entry name" value="ENDOLYTIC PEPTIDOGLYCAN TRANSGLYCOSYLASE RLPA"/>
    <property type="match status" value="1"/>
</dbReference>
<keyword evidence="4" id="KW-0564">Palmitate</keyword>
<keyword evidence="3 4" id="KW-0961">Cell wall biogenesis/degradation</keyword>
<evidence type="ECO:0000313" key="9">
    <source>
        <dbReference type="Proteomes" id="UP001059950"/>
    </source>
</evidence>
<feature type="signal peptide" evidence="6">
    <location>
        <begin position="1"/>
        <end position="23"/>
    </location>
</feature>
<dbReference type="InterPro" id="IPR034718">
    <property type="entry name" value="RlpA"/>
</dbReference>
<evidence type="ECO:0000313" key="8">
    <source>
        <dbReference type="EMBL" id="UTW02990.1"/>
    </source>
</evidence>
<dbReference type="Proteomes" id="UP001059950">
    <property type="component" value="Chromosome"/>
</dbReference>
<protein>
    <recommendedName>
        <fullName evidence="4">Endolytic peptidoglycan transglycosylase RlpA</fullName>
        <ecNumber evidence="4">4.2.2.-</ecNumber>
    </recommendedName>
</protein>
<sequence length="281" mass="30027">MKRVILRLIVLSLIAVLGGCSSAPSGRYAVEKDYGPSDRVDVSHVPDAVPRVEPKSRGGNKSPYTVLGKTYYVMPSGSGYKERGIASWYGKKFHGHKTSNGETYNMYGMSAAHKSLPLPSYVQVTNVSNGRRVIVRVNDRGPFHGGRIIDLSYAAASKLDMLGGGTAHVEVEAIDPGSWSTSSAAIVSAGSTATAPPVTSTAAVGKRYLQVGAFGLEATAAEAKQQLQQMLPGYQIRIVPLNLSDRTLYRVQVGPVQLNADLAELVSRIEAAGYLRPHLVD</sequence>
<accession>A0ABY5GV63</accession>
<dbReference type="InterPro" id="IPR036908">
    <property type="entry name" value="RlpA-like_sf"/>
</dbReference>
<evidence type="ECO:0000256" key="3">
    <source>
        <dbReference type="ARBA" id="ARBA00023316"/>
    </source>
</evidence>
<dbReference type="HAMAP" id="MF_02071">
    <property type="entry name" value="RlpA"/>
    <property type="match status" value="1"/>
</dbReference>
<dbReference type="PROSITE" id="PS51724">
    <property type="entry name" value="SPOR"/>
    <property type="match status" value="1"/>
</dbReference>
<dbReference type="PANTHER" id="PTHR34183:SF1">
    <property type="entry name" value="ENDOLYTIC PEPTIDOGLYCAN TRANSGLYCOSYLASE RLPA"/>
    <property type="match status" value="1"/>
</dbReference>
<evidence type="ECO:0000256" key="6">
    <source>
        <dbReference type="SAM" id="SignalP"/>
    </source>
</evidence>
<reference evidence="8" key="1">
    <citation type="submission" date="2021-04" db="EMBL/GenBank/DDBJ databases">
        <title>Oceanospirillales bacteria with DddD are important DMSP degraders in coastal seawater.</title>
        <authorList>
            <person name="Liu J."/>
        </authorList>
    </citation>
    <scope>NUCLEOTIDE SEQUENCE</scope>
    <source>
        <strain evidence="8">GY6</strain>
    </source>
</reference>
<feature type="domain" description="SPOR" evidence="7">
    <location>
        <begin position="201"/>
        <end position="281"/>
    </location>
</feature>
<comment type="function">
    <text evidence="4">Lytic transglycosylase with a strong preference for naked glycan strands that lack stem peptides.</text>
</comment>
<evidence type="ECO:0000256" key="4">
    <source>
        <dbReference type="HAMAP-Rule" id="MF_02071"/>
    </source>
</evidence>
<dbReference type="InterPro" id="IPR009009">
    <property type="entry name" value="RlpA-like_DPBB"/>
</dbReference>
<evidence type="ECO:0000256" key="5">
    <source>
        <dbReference type="RuleBase" id="RU003495"/>
    </source>
</evidence>
<dbReference type="PROSITE" id="PS51257">
    <property type="entry name" value="PROKAR_LIPOPROTEIN"/>
    <property type="match status" value="1"/>
</dbReference>
<evidence type="ECO:0000256" key="1">
    <source>
        <dbReference type="ARBA" id="ARBA00022729"/>
    </source>
</evidence>
<comment type="similarity">
    <text evidence="4 5">Belongs to the RlpA family.</text>
</comment>
<keyword evidence="2 4" id="KW-0456">Lyase</keyword>
<dbReference type="SUPFAM" id="SSF110997">
    <property type="entry name" value="Sporulation related repeat"/>
    <property type="match status" value="1"/>
</dbReference>
<feature type="chain" id="PRO_5047351141" description="Endolytic peptidoglycan transglycosylase RlpA" evidence="6">
    <location>
        <begin position="24"/>
        <end position="281"/>
    </location>
</feature>
<dbReference type="Pfam" id="PF03330">
    <property type="entry name" value="DPBB_1"/>
    <property type="match status" value="1"/>
</dbReference>
<dbReference type="Gene3D" id="3.30.70.1070">
    <property type="entry name" value="Sporulation related repeat"/>
    <property type="match status" value="1"/>
</dbReference>
<comment type="subcellular location">
    <subcellularLocation>
        <location evidence="4">Cell membrane</location>
        <topology evidence="4">Lipid-anchor</topology>
    </subcellularLocation>
</comment>
<evidence type="ECO:0000259" key="7">
    <source>
        <dbReference type="PROSITE" id="PS51724"/>
    </source>
</evidence>
<keyword evidence="9" id="KW-1185">Reference proteome</keyword>
<keyword evidence="4" id="KW-0472">Membrane</keyword>
<keyword evidence="4" id="KW-0449">Lipoprotein</keyword>
<dbReference type="Gene3D" id="2.40.40.10">
    <property type="entry name" value="RlpA-like domain"/>
    <property type="match status" value="1"/>
</dbReference>
<dbReference type="SUPFAM" id="SSF50685">
    <property type="entry name" value="Barwin-like endoglucanases"/>
    <property type="match status" value="1"/>
</dbReference>
<dbReference type="InterPro" id="IPR012997">
    <property type="entry name" value="RplA"/>
</dbReference>
<keyword evidence="1 6" id="KW-0732">Signal</keyword>